<dbReference type="Proteomes" id="UP000012117">
    <property type="component" value="Unassembled WGS sequence"/>
</dbReference>
<proteinExistence type="predicted"/>
<sequence>PYFSFTKCNFNRSKKYSSYSEIKATAFRMDPESNLALLLVEKKDFFSRFSSS</sequence>
<feature type="non-terminal residue" evidence="1">
    <location>
        <position position="1"/>
    </location>
</feature>
<gene>
    <name evidence="1" type="ORF">LEP1GSC124_0354</name>
</gene>
<evidence type="ECO:0000313" key="2">
    <source>
        <dbReference type="Proteomes" id="UP000012117"/>
    </source>
</evidence>
<dbReference type="EMBL" id="AKWN02000053">
    <property type="protein sequence ID" value="EMP09258.1"/>
    <property type="molecule type" value="Genomic_DNA"/>
</dbReference>
<accession>M6ZS03</accession>
<name>M6ZS03_LEPIR</name>
<dbReference type="AlphaFoldDB" id="M6ZS03"/>
<protein>
    <submittedName>
        <fullName evidence="1">Uncharacterized protein</fullName>
    </submittedName>
</protein>
<reference evidence="1 2" key="1">
    <citation type="submission" date="2013-01" db="EMBL/GenBank/DDBJ databases">
        <authorList>
            <person name="Harkins D.M."/>
            <person name="Durkin A.S."/>
            <person name="Brinkac L.M."/>
            <person name="Haft D.H."/>
            <person name="Selengut J.D."/>
            <person name="Sanka R."/>
            <person name="DePew J."/>
            <person name="Purushe J."/>
            <person name="Picardeau M."/>
            <person name="Werts C."/>
            <person name="Goarant C."/>
            <person name="Vinetz J.M."/>
            <person name="Sutton G.G."/>
            <person name="Nierman W.C."/>
            <person name="Fouts D.E."/>
        </authorList>
    </citation>
    <scope>NUCLEOTIDE SEQUENCE [LARGE SCALE GENOMIC DNA]</scope>
    <source>
        <strain evidence="1 2">200701872</strain>
    </source>
</reference>
<evidence type="ECO:0000313" key="1">
    <source>
        <dbReference type="EMBL" id="EMP09258.1"/>
    </source>
</evidence>
<dbReference type="BioCyc" id="LINT1193029:G11R4-5077-MONOMER"/>
<organism evidence="1 2">
    <name type="scientific">Leptospira interrogans serovar Pyrogenes str. 200701872</name>
    <dbReference type="NCBI Taxonomy" id="1193029"/>
    <lineage>
        <taxon>Bacteria</taxon>
        <taxon>Pseudomonadati</taxon>
        <taxon>Spirochaetota</taxon>
        <taxon>Spirochaetia</taxon>
        <taxon>Leptospirales</taxon>
        <taxon>Leptospiraceae</taxon>
        <taxon>Leptospira</taxon>
    </lineage>
</organism>
<comment type="caution">
    <text evidence="1">The sequence shown here is derived from an EMBL/GenBank/DDBJ whole genome shotgun (WGS) entry which is preliminary data.</text>
</comment>